<evidence type="ECO:0000256" key="2">
    <source>
        <dbReference type="ARBA" id="ARBA00023136"/>
    </source>
</evidence>
<reference evidence="5" key="1">
    <citation type="journal article" date="2015" name="Nature">
        <title>Complex archaea that bridge the gap between prokaryotes and eukaryotes.</title>
        <authorList>
            <person name="Spang A."/>
            <person name="Saw J.H."/>
            <person name="Jorgensen S.L."/>
            <person name="Zaremba-Niedzwiedzka K."/>
            <person name="Martijn J."/>
            <person name="Lind A.E."/>
            <person name="van Eijk R."/>
            <person name="Schleper C."/>
            <person name="Guy L."/>
            <person name="Ettema T.J."/>
        </authorList>
    </citation>
    <scope>NUCLEOTIDE SEQUENCE</scope>
</reference>
<dbReference type="SUPFAM" id="SSF48452">
    <property type="entry name" value="TPR-like"/>
    <property type="match status" value="1"/>
</dbReference>
<feature type="domain" description="Outer membrane lipoprotein BamD-like" evidence="4">
    <location>
        <begin position="162"/>
        <end position="310"/>
    </location>
</feature>
<evidence type="ECO:0000256" key="3">
    <source>
        <dbReference type="ARBA" id="ARBA00023237"/>
    </source>
</evidence>
<dbReference type="Gene3D" id="1.25.40.10">
    <property type="entry name" value="Tetratricopeptide repeat domain"/>
    <property type="match status" value="1"/>
</dbReference>
<proteinExistence type="predicted"/>
<protein>
    <recommendedName>
        <fullName evidence="4">Outer membrane lipoprotein BamD-like domain-containing protein</fullName>
    </recommendedName>
</protein>
<dbReference type="NCBIfam" id="TIGR03302">
    <property type="entry name" value="OM_YfiO"/>
    <property type="match status" value="1"/>
</dbReference>
<dbReference type="InterPro" id="IPR039565">
    <property type="entry name" value="BamD-like"/>
</dbReference>
<dbReference type="InterPro" id="IPR017689">
    <property type="entry name" value="BamD"/>
</dbReference>
<dbReference type="AlphaFoldDB" id="A0A0F9XMI7"/>
<gene>
    <name evidence="5" type="ORF">LCGC14_0123740</name>
</gene>
<organism evidence="5">
    <name type="scientific">marine sediment metagenome</name>
    <dbReference type="NCBI Taxonomy" id="412755"/>
    <lineage>
        <taxon>unclassified sequences</taxon>
        <taxon>metagenomes</taxon>
        <taxon>ecological metagenomes</taxon>
    </lineage>
</organism>
<keyword evidence="2" id="KW-0472">Membrane</keyword>
<dbReference type="EMBL" id="LAZR01000039">
    <property type="protein sequence ID" value="KKO00602.1"/>
    <property type="molecule type" value="Genomic_DNA"/>
</dbReference>
<dbReference type="PROSITE" id="PS51257">
    <property type="entry name" value="PROKAR_LIPOPROTEIN"/>
    <property type="match status" value="1"/>
</dbReference>
<keyword evidence="1" id="KW-0732">Signal</keyword>
<evidence type="ECO:0000259" key="4">
    <source>
        <dbReference type="Pfam" id="PF13525"/>
    </source>
</evidence>
<evidence type="ECO:0000256" key="1">
    <source>
        <dbReference type="ARBA" id="ARBA00022729"/>
    </source>
</evidence>
<dbReference type="Pfam" id="PF13525">
    <property type="entry name" value="YfiO"/>
    <property type="match status" value="1"/>
</dbReference>
<accession>A0A0F9XMI7</accession>
<keyword evidence="3" id="KW-0998">Cell outer membrane</keyword>
<comment type="caution">
    <text evidence="5">The sequence shown here is derived from an EMBL/GenBank/DDBJ whole genome shotgun (WGS) entry which is preliminary data.</text>
</comment>
<sequence length="351" mass="39538">MNLTVAKYILWMALVVLAGLALACDREPGAGKPSLEIRGGKWLMLDPSAPETPAGSLARIRDASQGTRYGRVVRWSKRHVKRFGSDPTTEEALLLAGQAELARERYYQAFERFDDQLSRYPAGEFSAQALLGEVTAGEALISGKKRVVFGIFRIGATDEGVMILEKVAGHAPGTQLAEDVLLRIGDWYYAHAQWAKAIESYDQFMKLFPRSRRTPDAMLNAARASVASFHGIDYDETPLLEAQQRYEQFVEQFPVQAEAEGVVEALADIRDQRAGKLYECARFYERTNRLQTAIYYYRKLTEQFPDTSYALLGEDALMQMGLLDLPSQEVLERAERQRQRLADRRRTGDGP</sequence>
<evidence type="ECO:0000313" key="5">
    <source>
        <dbReference type="EMBL" id="KKO00602.1"/>
    </source>
</evidence>
<name>A0A0F9XMI7_9ZZZZ</name>
<dbReference type="PROSITE" id="PS50005">
    <property type="entry name" value="TPR"/>
    <property type="match status" value="1"/>
</dbReference>
<dbReference type="InterPro" id="IPR011990">
    <property type="entry name" value="TPR-like_helical_dom_sf"/>
</dbReference>
<dbReference type="InterPro" id="IPR019734">
    <property type="entry name" value="TPR_rpt"/>
</dbReference>